<dbReference type="RefSeq" id="WP_164005742.1">
    <property type="nucleotide sequence ID" value="NZ_JAAIKD010000011.1"/>
</dbReference>
<comment type="caution">
    <text evidence="1">The sequence shown here is derived from an EMBL/GenBank/DDBJ whole genome shotgun (WGS) entry which is preliminary data.</text>
</comment>
<name>A0A6B3R7I5_9FLAO</name>
<accession>A0A6B3R7I5</accession>
<evidence type="ECO:0000313" key="2">
    <source>
        <dbReference type="Proteomes" id="UP000478505"/>
    </source>
</evidence>
<dbReference type="AlphaFoldDB" id="A0A6B3R7I5"/>
<sequence>MKEKFVLLITFLIFGLNTSFAQKSKTIEKLEFENYELKVIFFDPYENLVSENPEFKNLDSLKQGEIWNEYLLNNVIYDFQLIQKKKIVKHYILRGNSSKDIYPKDLTRNNVYLLDIVNHKKNTNFYRLSDYSKMINKTIDKFSFYGTLFENMELLKDNDGKLGKNLFGRFRLKIPYSTIQNNVMTLIGFDLFGEIETEWIANNTEEFKNSFFDYQEKVDQYFKIERIKKTYVRTYDQNGEIQNEYPRLNTDEDIKSYIGKMNRIGDVVSLPFFKSTDKVILIEKDSLYSKYKVETKNNKPIDKYLENIVVLKNSDGEIENITATLLIHGSSIDRGDYVERENYIAYFKTFKDLRLPYKILFSPLTDKQFEKPRIEIELDYLFHRK</sequence>
<keyword evidence="2" id="KW-1185">Reference proteome</keyword>
<organism evidence="1 2">
    <name type="scientific">Psychroflexus aurantiacus</name>
    <dbReference type="NCBI Taxonomy" id="2709310"/>
    <lineage>
        <taxon>Bacteria</taxon>
        <taxon>Pseudomonadati</taxon>
        <taxon>Bacteroidota</taxon>
        <taxon>Flavobacteriia</taxon>
        <taxon>Flavobacteriales</taxon>
        <taxon>Flavobacteriaceae</taxon>
        <taxon>Psychroflexus</taxon>
    </lineage>
</organism>
<evidence type="ECO:0000313" key="1">
    <source>
        <dbReference type="EMBL" id="NEV95047.1"/>
    </source>
</evidence>
<dbReference type="EMBL" id="JAAIKD010000011">
    <property type="protein sequence ID" value="NEV95047.1"/>
    <property type="molecule type" value="Genomic_DNA"/>
</dbReference>
<dbReference type="Proteomes" id="UP000478505">
    <property type="component" value="Unassembled WGS sequence"/>
</dbReference>
<reference evidence="1 2" key="1">
    <citation type="submission" date="2020-02" db="EMBL/GenBank/DDBJ databases">
        <title>Flavobacteriaceae Psychroflexus bacterium YR1-1, complete genome.</title>
        <authorList>
            <person name="Li Y."/>
            <person name="Wu S."/>
        </authorList>
    </citation>
    <scope>NUCLEOTIDE SEQUENCE [LARGE SCALE GENOMIC DNA]</scope>
    <source>
        <strain evidence="1 2">YR1-1</strain>
    </source>
</reference>
<proteinExistence type="predicted"/>
<gene>
    <name evidence="1" type="ORF">G3567_12960</name>
</gene>
<protein>
    <submittedName>
        <fullName evidence="1">Uncharacterized protein</fullName>
    </submittedName>
</protein>